<reference evidence="2" key="1">
    <citation type="submission" date="2022-01" db="UniProtKB">
        <authorList>
            <consortium name="EnsemblMetazoa"/>
        </authorList>
    </citation>
    <scope>IDENTIFICATION</scope>
</reference>
<dbReference type="KEGG" id="clec:106665210"/>
<sequence>MIPVEMPRLDLWPKIRNYALVLAFVGASLAIPVELDENDVVIVRQRPAGGLLGTLGTALVPLVGTILGPLITNIATGLTNALTVGLQNTNLSATLSTRPSFYNPSIRTTESDLEAYIVQIPGANTPYMLINNRRITTPTQDLDASEEDGKFEHDLQEDEIESKRRKKSVNLR</sequence>
<dbReference type="GeneID" id="106665210"/>
<organism evidence="2 3">
    <name type="scientific">Cimex lectularius</name>
    <name type="common">Bed bug</name>
    <name type="synonym">Acanthia lectularia</name>
    <dbReference type="NCBI Taxonomy" id="79782"/>
    <lineage>
        <taxon>Eukaryota</taxon>
        <taxon>Metazoa</taxon>
        <taxon>Ecdysozoa</taxon>
        <taxon>Arthropoda</taxon>
        <taxon>Hexapoda</taxon>
        <taxon>Insecta</taxon>
        <taxon>Pterygota</taxon>
        <taxon>Neoptera</taxon>
        <taxon>Paraneoptera</taxon>
        <taxon>Hemiptera</taxon>
        <taxon>Heteroptera</taxon>
        <taxon>Panheteroptera</taxon>
        <taxon>Cimicomorpha</taxon>
        <taxon>Cimicidae</taxon>
        <taxon>Cimex</taxon>
    </lineage>
</organism>
<protein>
    <submittedName>
        <fullName evidence="2">Uncharacterized protein</fullName>
    </submittedName>
</protein>
<evidence type="ECO:0000256" key="1">
    <source>
        <dbReference type="SAM" id="MobiDB-lite"/>
    </source>
</evidence>
<accession>A0A8I6RKD2</accession>
<evidence type="ECO:0000313" key="2">
    <source>
        <dbReference type="EnsemblMetazoa" id="XP_014246956.1"/>
    </source>
</evidence>
<proteinExistence type="predicted"/>
<dbReference type="EnsemblMetazoa" id="XM_014391470.1">
    <property type="protein sequence ID" value="XP_014246956.1"/>
    <property type="gene ID" value="LOC106665210"/>
</dbReference>
<dbReference type="RefSeq" id="XP_014246956.1">
    <property type="nucleotide sequence ID" value="XM_014391470.1"/>
</dbReference>
<feature type="compositionally biased region" description="Basic residues" evidence="1">
    <location>
        <begin position="163"/>
        <end position="172"/>
    </location>
</feature>
<dbReference type="Proteomes" id="UP000494040">
    <property type="component" value="Unassembled WGS sequence"/>
</dbReference>
<dbReference type="AlphaFoldDB" id="A0A8I6RKD2"/>
<evidence type="ECO:0000313" key="3">
    <source>
        <dbReference type="Proteomes" id="UP000494040"/>
    </source>
</evidence>
<feature type="region of interest" description="Disordered" evidence="1">
    <location>
        <begin position="140"/>
        <end position="172"/>
    </location>
</feature>
<keyword evidence="3" id="KW-1185">Reference proteome</keyword>
<name>A0A8I6RKD2_CIMLE</name>